<dbReference type="Proteomes" id="UP001610334">
    <property type="component" value="Unassembled WGS sequence"/>
</dbReference>
<evidence type="ECO:0000256" key="1">
    <source>
        <dbReference type="SAM" id="MobiDB-lite"/>
    </source>
</evidence>
<feature type="region of interest" description="Disordered" evidence="1">
    <location>
        <begin position="1"/>
        <end position="36"/>
    </location>
</feature>
<reference evidence="2 3" key="1">
    <citation type="submission" date="2024-07" db="EMBL/GenBank/DDBJ databases">
        <title>Section-level genome sequencing and comparative genomics of Aspergillus sections Usti and Cavernicolus.</title>
        <authorList>
            <consortium name="Lawrence Berkeley National Laboratory"/>
            <person name="Nybo J.L."/>
            <person name="Vesth T.C."/>
            <person name="Theobald S."/>
            <person name="Frisvad J.C."/>
            <person name="Larsen T.O."/>
            <person name="Kjaerboelling I."/>
            <person name="Rothschild-Mancinelli K."/>
            <person name="Lyhne E.K."/>
            <person name="Kogle M.E."/>
            <person name="Barry K."/>
            <person name="Clum A."/>
            <person name="Na H."/>
            <person name="Ledsgaard L."/>
            <person name="Lin J."/>
            <person name="Lipzen A."/>
            <person name="Kuo A."/>
            <person name="Riley R."/>
            <person name="Mondo S."/>
            <person name="Labutti K."/>
            <person name="Haridas S."/>
            <person name="Pangalinan J."/>
            <person name="Salamov A.A."/>
            <person name="Simmons B.A."/>
            <person name="Magnuson J.K."/>
            <person name="Chen J."/>
            <person name="Drula E."/>
            <person name="Henrissat B."/>
            <person name="Wiebenga A."/>
            <person name="Lubbers R.J."/>
            <person name="Gomes A.C."/>
            <person name="Makela M.R."/>
            <person name="Stajich J."/>
            <person name="Grigoriev I.V."/>
            <person name="Mortensen U.H."/>
            <person name="De Vries R.P."/>
            <person name="Baker S.E."/>
            <person name="Andersen M.R."/>
        </authorList>
    </citation>
    <scope>NUCLEOTIDE SEQUENCE [LARGE SCALE GENOMIC DNA]</scope>
    <source>
        <strain evidence="2 3">CBS 588.65</strain>
    </source>
</reference>
<dbReference type="EMBL" id="JBFXLT010000097">
    <property type="protein sequence ID" value="KAL2809039.1"/>
    <property type="molecule type" value="Genomic_DNA"/>
</dbReference>
<keyword evidence="3" id="KW-1185">Reference proteome</keyword>
<protein>
    <submittedName>
        <fullName evidence="2">Uncharacterized protein</fullName>
    </submittedName>
</protein>
<gene>
    <name evidence="2" type="ORF">BJX63DRAFT_435522</name>
</gene>
<name>A0ABR4H1C8_9EURO</name>
<evidence type="ECO:0000313" key="3">
    <source>
        <dbReference type="Proteomes" id="UP001610334"/>
    </source>
</evidence>
<proteinExistence type="predicted"/>
<sequence>MEPVRGYQLPSGTAQCSQHHSKNNVHHPASPTSSIPHPDLIHAVPINNYSPIAVPSFSLLNSSVSSFHDASGSHNISDGYFPTKASSWDGSMAPMSPFSQGVTDCTFPLPADINQAARQHNIFASTCHISESPSSPPRIQLATKSRSDSSSQSFLIAIHSLENLSRLNPAQILSSYWPNAETFQNVFQEIVAEYKSYVTHRLQGRLVVPSDVQPNLYRLFAGVTAGVGAGPQS</sequence>
<organism evidence="2 3">
    <name type="scientific">Aspergillus granulosus</name>
    <dbReference type="NCBI Taxonomy" id="176169"/>
    <lineage>
        <taxon>Eukaryota</taxon>
        <taxon>Fungi</taxon>
        <taxon>Dikarya</taxon>
        <taxon>Ascomycota</taxon>
        <taxon>Pezizomycotina</taxon>
        <taxon>Eurotiomycetes</taxon>
        <taxon>Eurotiomycetidae</taxon>
        <taxon>Eurotiales</taxon>
        <taxon>Aspergillaceae</taxon>
        <taxon>Aspergillus</taxon>
        <taxon>Aspergillus subgen. Nidulantes</taxon>
    </lineage>
</organism>
<accession>A0ABR4H1C8</accession>
<evidence type="ECO:0000313" key="2">
    <source>
        <dbReference type="EMBL" id="KAL2809039.1"/>
    </source>
</evidence>
<comment type="caution">
    <text evidence="2">The sequence shown here is derived from an EMBL/GenBank/DDBJ whole genome shotgun (WGS) entry which is preliminary data.</text>
</comment>